<evidence type="ECO:0000313" key="2">
    <source>
        <dbReference type="EMBL" id="CAF1229398.1"/>
    </source>
</evidence>
<keyword evidence="4" id="KW-1185">Reference proteome</keyword>
<dbReference type="OrthoDB" id="10152498at2759"/>
<dbReference type="AlphaFoldDB" id="A0A815IDA5"/>
<protein>
    <submittedName>
        <fullName evidence="3">Uncharacterized protein</fullName>
    </submittedName>
</protein>
<evidence type="ECO:0000313" key="4">
    <source>
        <dbReference type="Proteomes" id="UP000663832"/>
    </source>
</evidence>
<reference evidence="3" key="1">
    <citation type="submission" date="2021-02" db="EMBL/GenBank/DDBJ databases">
        <authorList>
            <person name="Nowell W R."/>
        </authorList>
    </citation>
    <scope>NUCLEOTIDE SEQUENCE</scope>
</reference>
<dbReference type="EMBL" id="CAJNOI010000291">
    <property type="protein sequence ID" value="CAF1229398.1"/>
    <property type="molecule type" value="Genomic_DNA"/>
</dbReference>
<evidence type="ECO:0000313" key="3">
    <source>
        <dbReference type="EMBL" id="CAF1362210.1"/>
    </source>
</evidence>
<evidence type="ECO:0000256" key="1">
    <source>
        <dbReference type="SAM" id="MobiDB-lite"/>
    </source>
</evidence>
<feature type="region of interest" description="Disordered" evidence="1">
    <location>
        <begin position="1"/>
        <end position="38"/>
    </location>
</feature>
<sequence length="126" mass="14072">MMRAQGQTEQSDEPLVPLTSPPPVLQEPVEEQQPPQEQLPVEKCVICQEDIGPDVARIACRTCDSVYHQNELLDMAIQLNNEEQPLDCCVCDGDMSWVLELVTAPPSPDHLGIQPTELNIHIDNFN</sequence>
<dbReference type="Proteomes" id="UP000663832">
    <property type="component" value="Unassembled WGS sequence"/>
</dbReference>
<organism evidence="3 4">
    <name type="scientific">Adineta steineri</name>
    <dbReference type="NCBI Taxonomy" id="433720"/>
    <lineage>
        <taxon>Eukaryota</taxon>
        <taxon>Metazoa</taxon>
        <taxon>Spiralia</taxon>
        <taxon>Gnathifera</taxon>
        <taxon>Rotifera</taxon>
        <taxon>Eurotatoria</taxon>
        <taxon>Bdelloidea</taxon>
        <taxon>Adinetida</taxon>
        <taxon>Adinetidae</taxon>
        <taxon>Adineta</taxon>
    </lineage>
</organism>
<name>A0A815IDA5_9BILA</name>
<gene>
    <name evidence="2" type="ORF">BJG266_LOCUS28429</name>
    <name evidence="3" type="ORF">QVE165_LOCUS34613</name>
</gene>
<accession>A0A815IDA5</accession>
<proteinExistence type="predicted"/>
<dbReference type="EMBL" id="CAJNOM010000327">
    <property type="protein sequence ID" value="CAF1362210.1"/>
    <property type="molecule type" value="Genomic_DNA"/>
</dbReference>
<dbReference type="Proteomes" id="UP000663877">
    <property type="component" value="Unassembled WGS sequence"/>
</dbReference>
<comment type="caution">
    <text evidence="3">The sequence shown here is derived from an EMBL/GenBank/DDBJ whole genome shotgun (WGS) entry which is preliminary data.</text>
</comment>